<dbReference type="InterPro" id="IPR013424">
    <property type="entry name" value="Ice-binding_C"/>
</dbReference>
<name>A0ABT7AYH1_9CYAN</name>
<gene>
    <name evidence="3" type="ORF">PMG71_18880</name>
</gene>
<evidence type="ECO:0000313" key="4">
    <source>
        <dbReference type="Proteomes" id="UP001235303"/>
    </source>
</evidence>
<evidence type="ECO:0000256" key="1">
    <source>
        <dbReference type="SAM" id="SignalP"/>
    </source>
</evidence>
<dbReference type="NCBIfam" id="TIGR02595">
    <property type="entry name" value="PEP_CTERM"/>
    <property type="match status" value="1"/>
</dbReference>
<dbReference type="Proteomes" id="UP001235303">
    <property type="component" value="Unassembled WGS sequence"/>
</dbReference>
<dbReference type="NCBIfam" id="NF038130">
    <property type="entry name" value="PEP_NF038130"/>
    <property type="match status" value="1"/>
</dbReference>
<organism evidence="3 4">
    <name type="scientific">Roseofilum acuticapitatum BLCC-M154</name>
    <dbReference type="NCBI Taxonomy" id="3022444"/>
    <lineage>
        <taxon>Bacteria</taxon>
        <taxon>Bacillati</taxon>
        <taxon>Cyanobacteriota</taxon>
        <taxon>Cyanophyceae</taxon>
        <taxon>Desertifilales</taxon>
        <taxon>Desertifilaceae</taxon>
        <taxon>Roseofilum</taxon>
        <taxon>Roseofilum acuticapitatum</taxon>
    </lineage>
</organism>
<evidence type="ECO:0000259" key="2">
    <source>
        <dbReference type="Pfam" id="PF07589"/>
    </source>
</evidence>
<protein>
    <submittedName>
        <fullName evidence="3">NF038130 family PEP-CTERM protein</fullName>
    </submittedName>
</protein>
<sequence>MFNTMKKIAMGASVVAGVSVLGAPAFAGTLTGVSTTGDVRVFEQINAGEVELSGSNGSAAIIDALGSAGSVELDDNIDYGWGNETASTLTANFTDGSIMFGSVGQADWLGSLGTDWTNGIYNTYDAQFGQLGISSGSDLLMAIKYDPQLSGKNVFQRLSDPNIQSVTSNNGEFSFELAGHDTFASGLQIKEPKLAEYMAAGKMEDFEKDMGQYLLFNSMKASEVVKYSLDGGTNWEYAYSFGENSYASGVVDAGDNFSFTRNFQFTVGTPNPDPVDVPEPSALLGLAAIGGLVAAAKRRKNA</sequence>
<dbReference type="EMBL" id="JAQOSP010000116">
    <property type="protein sequence ID" value="MDJ1171499.1"/>
    <property type="molecule type" value="Genomic_DNA"/>
</dbReference>
<accession>A0ABT7AYH1</accession>
<proteinExistence type="predicted"/>
<comment type="caution">
    <text evidence="3">The sequence shown here is derived from an EMBL/GenBank/DDBJ whole genome shotgun (WGS) entry which is preliminary data.</text>
</comment>
<reference evidence="3 4" key="1">
    <citation type="submission" date="2023-01" db="EMBL/GenBank/DDBJ databases">
        <title>Novel diversity within Roseofilum (Cyanobacteria; Desertifilaceae) from marine benthic mats with descriptions of four novel species.</title>
        <authorList>
            <person name="Wang Y."/>
            <person name="Berthold D.E."/>
            <person name="Hu J."/>
            <person name="Lefler F.W."/>
            <person name="Laughinghouse H.D. IV."/>
        </authorList>
    </citation>
    <scope>NUCLEOTIDE SEQUENCE [LARGE SCALE GENOMIC DNA]</scope>
    <source>
        <strain evidence="3 4">BLCC-M154</strain>
    </source>
</reference>
<keyword evidence="4" id="KW-1185">Reference proteome</keyword>
<keyword evidence="1" id="KW-0732">Signal</keyword>
<dbReference type="RefSeq" id="WP_283755251.1">
    <property type="nucleotide sequence ID" value="NZ_JAQOSP010000116.1"/>
</dbReference>
<dbReference type="Pfam" id="PF07589">
    <property type="entry name" value="PEP-CTERM"/>
    <property type="match status" value="1"/>
</dbReference>
<evidence type="ECO:0000313" key="3">
    <source>
        <dbReference type="EMBL" id="MDJ1171499.1"/>
    </source>
</evidence>
<feature type="domain" description="Ice-binding protein C-terminal" evidence="2">
    <location>
        <begin position="276"/>
        <end position="299"/>
    </location>
</feature>
<feature type="chain" id="PRO_5045958650" evidence="1">
    <location>
        <begin position="28"/>
        <end position="302"/>
    </location>
</feature>
<feature type="signal peptide" evidence="1">
    <location>
        <begin position="1"/>
        <end position="27"/>
    </location>
</feature>